<dbReference type="InterPro" id="IPR029062">
    <property type="entry name" value="Class_I_gatase-like"/>
</dbReference>
<dbReference type="SMART" id="SM00342">
    <property type="entry name" value="HTH_ARAC"/>
    <property type="match status" value="1"/>
</dbReference>
<feature type="domain" description="HTH araC/xylS-type" evidence="5">
    <location>
        <begin position="218"/>
        <end position="316"/>
    </location>
</feature>
<evidence type="ECO:0000259" key="5">
    <source>
        <dbReference type="PROSITE" id="PS01124"/>
    </source>
</evidence>
<keyword evidence="3" id="KW-0804">Transcription</keyword>
<dbReference type="Pfam" id="PF12833">
    <property type="entry name" value="HTH_18"/>
    <property type="match status" value="1"/>
</dbReference>
<dbReference type="EMBL" id="BMSV01000001">
    <property type="protein sequence ID" value="GGP92234.1"/>
    <property type="molecule type" value="Genomic_DNA"/>
</dbReference>
<dbReference type="GO" id="GO:0043565">
    <property type="term" value="F:sequence-specific DNA binding"/>
    <property type="evidence" value="ECO:0007669"/>
    <property type="project" value="InterPro"/>
</dbReference>
<dbReference type="GO" id="GO:0003700">
    <property type="term" value="F:DNA-binding transcription factor activity"/>
    <property type="evidence" value="ECO:0007669"/>
    <property type="project" value="InterPro"/>
</dbReference>
<dbReference type="Gene3D" id="3.40.50.880">
    <property type="match status" value="1"/>
</dbReference>
<dbReference type="PANTHER" id="PTHR43130">
    <property type="entry name" value="ARAC-FAMILY TRANSCRIPTIONAL REGULATOR"/>
    <property type="match status" value="1"/>
</dbReference>
<dbReference type="SUPFAM" id="SSF46689">
    <property type="entry name" value="Homeodomain-like"/>
    <property type="match status" value="2"/>
</dbReference>
<dbReference type="Proteomes" id="UP000654123">
    <property type="component" value="Unassembled WGS sequence"/>
</dbReference>
<dbReference type="PROSITE" id="PS01124">
    <property type="entry name" value="HTH_ARAC_FAMILY_2"/>
    <property type="match status" value="1"/>
</dbReference>
<sequence length="345" mass="36601">MSAWEMYELSIALAVFGIPHEDLADPWYRLRLCSDGPRDPDGGGSAAPGPYGPGLSLRTEHGLDGLVGADTVIVPSVPEACVDDGRDVPADLVAALREAAASGARMVSLCTGAFALAAAGLLDGRRATAHWQHTAELAARHPDVIVDDSVLYTDDGDVLTSAGATAALDLCLHLVRRDLGAHVANQLARRLVVHAHRAGGQAQFVDAPLPPTGEEGLGPVLQWAVEHLAEPLTVDDLARRARMSPRTFHRRLQEATGTTPMRWLLQQRIARAQSLLESTDLPVEQVGERSGLGTAANLRRHFTRTVGVSPTAYRRSFPRAVPAGPARGGRVAGAIRPSGRPSTGR</sequence>
<dbReference type="InterPro" id="IPR018062">
    <property type="entry name" value="HTH_AraC-typ_CS"/>
</dbReference>
<comment type="caution">
    <text evidence="6">The sequence shown here is derived from an EMBL/GenBank/DDBJ whole genome shotgun (WGS) entry which is preliminary data.</text>
</comment>
<proteinExistence type="predicted"/>
<dbReference type="InterPro" id="IPR018060">
    <property type="entry name" value="HTH_AraC"/>
</dbReference>
<dbReference type="InterPro" id="IPR009057">
    <property type="entry name" value="Homeodomain-like_sf"/>
</dbReference>
<reference evidence="6" key="1">
    <citation type="journal article" date="2014" name="Int. J. Syst. Evol. Microbiol.">
        <title>Complete genome sequence of Corynebacterium casei LMG S-19264T (=DSM 44701T), isolated from a smear-ripened cheese.</title>
        <authorList>
            <consortium name="US DOE Joint Genome Institute (JGI-PGF)"/>
            <person name="Walter F."/>
            <person name="Albersmeier A."/>
            <person name="Kalinowski J."/>
            <person name="Ruckert C."/>
        </authorList>
    </citation>
    <scope>NUCLEOTIDE SEQUENCE</scope>
    <source>
        <strain evidence="6">JCM 4335</strain>
    </source>
</reference>
<protein>
    <submittedName>
        <fullName evidence="6">AraC family transcriptional regulator</fullName>
    </submittedName>
</protein>
<accession>A0A918EIW1</accession>
<dbReference type="Gene3D" id="1.10.10.60">
    <property type="entry name" value="Homeodomain-like"/>
    <property type="match status" value="1"/>
</dbReference>
<keyword evidence="2" id="KW-0238">DNA-binding</keyword>
<organism evidence="6 7">
    <name type="scientific">Streptomyces roseolilacinus</name>
    <dbReference type="NCBI Taxonomy" id="66904"/>
    <lineage>
        <taxon>Bacteria</taxon>
        <taxon>Bacillati</taxon>
        <taxon>Actinomycetota</taxon>
        <taxon>Actinomycetes</taxon>
        <taxon>Kitasatosporales</taxon>
        <taxon>Streptomycetaceae</taxon>
        <taxon>Streptomyces</taxon>
    </lineage>
</organism>
<keyword evidence="1" id="KW-0805">Transcription regulation</keyword>
<dbReference type="AlphaFoldDB" id="A0A918EIW1"/>
<dbReference type="PANTHER" id="PTHR43130:SF3">
    <property type="entry name" value="HTH-TYPE TRANSCRIPTIONAL REGULATOR RV1931C"/>
    <property type="match status" value="1"/>
</dbReference>
<evidence type="ECO:0000313" key="7">
    <source>
        <dbReference type="Proteomes" id="UP000654123"/>
    </source>
</evidence>
<dbReference type="PROSITE" id="PS00041">
    <property type="entry name" value="HTH_ARAC_FAMILY_1"/>
    <property type="match status" value="1"/>
</dbReference>
<reference evidence="6" key="2">
    <citation type="submission" date="2020-09" db="EMBL/GenBank/DDBJ databases">
        <authorList>
            <person name="Sun Q."/>
            <person name="Ohkuma M."/>
        </authorList>
    </citation>
    <scope>NUCLEOTIDE SEQUENCE</scope>
    <source>
        <strain evidence="6">JCM 4335</strain>
    </source>
</reference>
<dbReference type="InterPro" id="IPR002818">
    <property type="entry name" value="DJ-1/PfpI"/>
</dbReference>
<dbReference type="SUPFAM" id="SSF52317">
    <property type="entry name" value="Class I glutamine amidotransferase-like"/>
    <property type="match status" value="1"/>
</dbReference>
<feature type="region of interest" description="Disordered" evidence="4">
    <location>
        <begin position="318"/>
        <end position="345"/>
    </location>
</feature>
<evidence type="ECO:0000256" key="3">
    <source>
        <dbReference type="ARBA" id="ARBA00023163"/>
    </source>
</evidence>
<gene>
    <name evidence="6" type="ORF">GCM10010249_07900</name>
</gene>
<evidence type="ECO:0000256" key="4">
    <source>
        <dbReference type="SAM" id="MobiDB-lite"/>
    </source>
</evidence>
<dbReference type="Pfam" id="PF01965">
    <property type="entry name" value="DJ-1_PfpI"/>
    <property type="match status" value="1"/>
</dbReference>
<evidence type="ECO:0000313" key="6">
    <source>
        <dbReference type="EMBL" id="GGP92234.1"/>
    </source>
</evidence>
<dbReference type="InterPro" id="IPR052158">
    <property type="entry name" value="INH-QAR"/>
</dbReference>
<evidence type="ECO:0000256" key="1">
    <source>
        <dbReference type="ARBA" id="ARBA00023015"/>
    </source>
</evidence>
<evidence type="ECO:0000256" key="2">
    <source>
        <dbReference type="ARBA" id="ARBA00023125"/>
    </source>
</evidence>
<dbReference type="CDD" id="cd03137">
    <property type="entry name" value="GATase1_AraC_1"/>
    <property type="match status" value="1"/>
</dbReference>
<name>A0A918EIW1_9ACTN</name>
<keyword evidence="7" id="KW-1185">Reference proteome</keyword>